<evidence type="ECO:0000256" key="3">
    <source>
        <dbReference type="ARBA" id="ARBA00023002"/>
    </source>
</evidence>
<dbReference type="InterPro" id="IPR028161">
    <property type="entry name" value="Met8-like"/>
</dbReference>
<evidence type="ECO:0000259" key="7">
    <source>
        <dbReference type="Pfam" id="PF10414"/>
    </source>
</evidence>
<dbReference type="SUPFAM" id="SSF75615">
    <property type="entry name" value="Siroheme synthase middle domains-like"/>
    <property type="match status" value="1"/>
</dbReference>
<evidence type="ECO:0000256" key="1">
    <source>
        <dbReference type="ARBA" id="ARBA00005010"/>
    </source>
</evidence>
<evidence type="ECO:0000259" key="8">
    <source>
        <dbReference type="Pfam" id="PF14824"/>
    </source>
</evidence>
<comment type="caution">
    <text evidence="9">The sequence shown here is derived from an EMBL/GenBank/DDBJ whole genome shotgun (WGS) entry which is preliminary data.</text>
</comment>
<dbReference type="InterPro" id="IPR028281">
    <property type="entry name" value="Sirohaem_synthase_central"/>
</dbReference>
<dbReference type="Pfam" id="PF13241">
    <property type="entry name" value="NAD_binding_7"/>
    <property type="match status" value="1"/>
</dbReference>
<dbReference type="SUPFAM" id="SSF51735">
    <property type="entry name" value="NAD(P)-binding Rossmann-fold domains"/>
    <property type="match status" value="1"/>
</dbReference>
<dbReference type="Pfam" id="PF10414">
    <property type="entry name" value="CysG_dimeriser"/>
    <property type="match status" value="1"/>
</dbReference>
<organism evidence="9 10">
    <name type="scientific">Shewanella canadensis</name>
    <dbReference type="NCBI Taxonomy" id="271096"/>
    <lineage>
        <taxon>Bacteria</taxon>
        <taxon>Pseudomonadati</taxon>
        <taxon>Pseudomonadota</taxon>
        <taxon>Gammaproteobacteria</taxon>
        <taxon>Alteromonadales</taxon>
        <taxon>Shewanellaceae</taxon>
        <taxon>Shewanella</taxon>
    </lineage>
</organism>
<keyword evidence="4" id="KW-0520">NAD</keyword>
<dbReference type="PANTHER" id="PTHR35330:SF1">
    <property type="entry name" value="SIROHEME BIOSYNTHESIS PROTEIN MET8"/>
    <property type="match status" value="1"/>
</dbReference>
<evidence type="ECO:0000313" key="10">
    <source>
        <dbReference type="Proteomes" id="UP000267448"/>
    </source>
</evidence>
<comment type="catalytic activity">
    <reaction evidence="6">
        <text>precorrin-2 + NAD(+) = sirohydrochlorin + NADH + 2 H(+)</text>
        <dbReference type="Rhea" id="RHEA:15613"/>
        <dbReference type="ChEBI" id="CHEBI:15378"/>
        <dbReference type="ChEBI" id="CHEBI:57540"/>
        <dbReference type="ChEBI" id="CHEBI:57945"/>
        <dbReference type="ChEBI" id="CHEBI:58351"/>
        <dbReference type="ChEBI" id="CHEBI:58827"/>
        <dbReference type="EC" id="1.3.1.76"/>
    </reaction>
</comment>
<dbReference type="GO" id="GO:0004325">
    <property type="term" value="F:ferrochelatase activity"/>
    <property type="evidence" value="ECO:0007669"/>
    <property type="project" value="InterPro"/>
</dbReference>
<evidence type="ECO:0000256" key="4">
    <source>
        <dbReference type="ARBA" id="ARBA00023027"/>
    </source>
</evidence>
<keyword evidence="3" id="KW-0560">Oxidoreductase</keyword>
<keyword evidence="5" id="KW-0627">Porphyrin biosynthesis</keyword>
<gene>
    <name evidence="9" type="ORF">EKG38_06245</name>
</gene>
<dbReference type="AlphaFoldDB" id="A0A3S0L1V2"/>
<feature type="domain" description="Siroheme synthase central" evidence="8">
    <location>
        <begin position="119"/>
        <end position="145"/>
    </location>
</feature>
<dbReference type="PANTHER" id="PTHR35330">
    <property type="entry name" value="SIROHEME BIOSYNTHESIS PROTEIN MET8"/>
    <property type="match status" value="1"/>
</dbReference>
<evidence type="ECO:0000256" key="6">
    <source>
        <dbReference type="ARBA" id="ARBA00047561"/>
    </source>
</evidence>
<evidence type="ECO:0000256" key="2">
    <source>
        <dbReference type="ARBA" id="ARBA00012400"/>
    </source>
</evidence>
<dbReference type="UniPathway" id="UPA00262">
    <property type="reaction ID" value="UER00222"/>
</dbReference>
<sequence length="303" mass="33925">MQYFPLFVDTSQLKVLLIGAGEVASRKLDLLARTEADIYVIASEISADVKAYADKGRISLIERAAKDADIQGVDLVYLATADQALNTQLADVAKNRGIWVNVVDSPKLCRFITPSIVDRGRLQVAISTAGAAPVFARELRSRLESWLPGSLTELFDFVADRRLEVQQKLPVFKQRKLFWEHFFKTNGDKFDAQTPTHYDNAFQNISTGGEILLLDDETEVSMLPIAAMPLLQRLDHIFSIEALPFELNELVRRDASRALLPPLSELSRLFEQGKRSLIFTDSEKLAQLKAHFPMAKHLKAGSL</sequence>
<comment type="pathway">
    <text evidence="1">Porphyrin-containing compound metabolism; siroheme biosynthesis; sirohydrochlorin from precorrin-2: step 1/1.</text>
</comment>
<dbReference type="NCBIfam" id="TIGR01470">
    <property type="entry name" value="cysG_Nterm"/>
    <property type="match status" value="1"/>
</dbReference>
<dbReference type="Proteomes" id="UP000267448">
    <property type="component" value="Unassembled WGS sequence"/>
</dbReference>
<dbReference type="Pfam" id="PF14824">
    <property type="entry name" value="Sirohm_synth_M"/>
    <property type="match status" value="1"/>
</dbReference>
<evidence type="ECO:0000313" key="9">
    <source>
        <dbReference type="EMBL" id="RTR39404.1"/>
    </source>
</evidence>
<proteinExistence type="predicted"/>
<name>A0A3S0L1V2_9GAMM</name>
<feature type="domain" description="Sirohaem synthase dimerisation" evidence="7">
    <location>
        <begin position="151"/>
        <end position="184"/>
    </location>
</feature>
<keyword evidence="10" id="KW-1185">Reference proteome</keyword>
<reference evidence="9 10" key="1">
    <citation type="submission" date="2018-12" db="EMBL/GenBank/DDBJ databases">
        <authorList>
            <person name="Yu L."/>
        </authorList>
    </citation>
    <scope>NUCLEOTIDE SEQUENCE [LARGE SCALE GENOMIC DNA]</scope>
    <source>
        <strain evidence="9 10">HAW-EB2</strain>
    </source>
</reference>
<dbReference type="GO" id="GO:0019354">
    <property type="term" value="P:siroheme biosynthetic process"/>
    <property type="evidence" value="ECO:0007669"/>
    <property type="project" value="UniProtKB-UniPathway"/>
</dbReference>
<protein>
    <recommendedName>
        <fullName evidence="2">precorrin-2 dehydrogenase</fullName>
        <ecNumber evidence="2">1.3.1.76</ecNumber>
    </recommendedName>
</protein>
<accession>A0A3S0L1V2</accession>
<dbReference type="OrthoDB" id="9815856at2"/>
<dbReference type="EC" id="1.3.1.76" evidence="2"/>
<evidence type="ECO:0000256" key="5">
    <source>
        <dbReference type="ARBA" id="ARBA00023244"/>
    </source>
</evidence>
<dbReference type="EMBL" id="RXNU01000003">
    <property type="protein sequence ID" value="RTR39404.1"/>
    <property type="molecule type" value="Genomic_DNA"/>
</dbReference>
<dbReference type="RefSeq" id="WP_126519433.1">
    <property type="nucleotide sequence ID" value="NZ_RXNU01000003.1"/>
</dbReference>
<dbReference type="Gene3D" id="3.30.160.110">
    <property type="entry name" value="Siroheme synthase, domain 2"/>
    <property type="match status" value="1"/>
</dbReference>
<dbReference type="InterPro" id="IPR019478">
    <property type="entry name" value="Sirohaem_synthase_dimer_dom"/>
</dbReference>
<dbReference type="InterPro" id="IPR006367">
    <property type="entry name" value="Sirohaem_synthase_N"/>
</dbReference>
<dbReference type="GO" id="GO:0043115">
    <property type="term" value="F:precorrin-2 dehydrogenase activity"/>
    <property type="evidence" value="ECO:0007669"/>
    <property type="project" value="UniProtKB-EC"/>
</dbReference>
<dbReference type="Gene3D" id="3.40.50.720">
    <property type="entry name" value="NAD(P)-binding Rossmann-like Domain"/>
    <property type="match status" value="1"/>
</dbReference>
<dbReference type="InterPro" id="IPR036291">
    <property type="entry name" value="NAD(P)-bd_dom_sf"/>
</dbReference>